<evidence type="ECO:0000313" key="3">
    <source>
        <dbReference type="Proteomes" id="UP000039324"/>
    </source>
</evidence>
<name>A0A0G4ILF7_PLABS</name>
<dbReference type="Proteomes" id="UP000039324">
    <property type="component" value="Unassembled WGS sequence"/>
</dbReference>
<dbReference type="OrthoDB" id="8062037at2759"/>
<dbReference type="PANTHER" id="PTHR46225:SF19">
    <property type="entry name" value="RING-TYPE DOMAIN-CONTAINING PROTEIN"/>
    <property type="match status" value="1"/>
</dbReference>
<keyword evidence="1" id="KW-0472">Membrane</keyword>
<reference evidence="2 3" key="1">
    <citation type="submission" date="2015-02" db="EMBL/GenBank/DDBJ databases">
        <authorList>
            <person name="Chooi Y.-H."/>
        </authorList>
    </citation>
    <scope>NUCLEOTIDE SEQUENCE [LARGE SCALE GENOMIC DNA]</scope>
    <source>
        <strain evidence="2">E3</strain>
    </source>
</reference>
<dbReference type="STRING" id="37360.A0A0G4ILF7"/>
<feature type="transmembrane region" description="Helical" evidence="1">
    <location>
        <begin position="180"/>
        <end position="213"/>
    </location>
</feature>
<keyword evidence="1" id="KW-0812">Transmembrane</keyword>
<feature type="transmembrane region" description="Helical" evidence="1">
    <location>
        <begin position="106"/>
        <end position="128"/>
    </location>
</feature>
<dbReference type="PANTHER" id="PTHR46225">
    <property type="entry name" value="C3H4 TYPE ZINC FINGER PROTEIN"/>
    <property type="match status" value="1"/>
</dbReference>
<organism evidence="2 3">
    <name type="scientific">Plasmodiophora brassicae</name>
    <name type="common">Clubroot disease agent</name>
    <dbReference type="NCBI Taxonomy" id="37360"/>
    <lineage>
        <taxon>Eukaryota</taxon>
        <taxon>Sar</taxon>
        <taxon>Rhizaria</taxon>
        <taxon>Endomyxa</taxon>
        <taxon>Phytomyxea</taxon>
        <taxon>Plasmodiophorida</taxon>
        <taxon>Plasmodiophoridae</taxon>
        <taxon>Plasmodiophora</taxon>
    </lineage>
</organism>
<evidence type="ECO:0008006" key="4">
    <source>
        <dbReference type="Google" id="ProtNLM"/>
    </source>
</evidence>
<keyword evidence="3" id="KW-1185">Reference proteome</keyword>
<protein>
    <recommendedName>
        <fullName evidence="4">RING-type domain-containing protein</fullName>
    </recommendedName>
</protein>
<sequence>MALDDDAASEALARRLQAEELGWSASGGGAPHRRGRNGSGDALLFGNVPPPPRQLLVANANQVVYDVRSSGRFIALAVLYGIIELVAGCVVLATTFSTPCDVPLKFWLIVFLLRYCIVFPQEFVRYIAHARRHDELMISVQNLDKLRSSFSFVWTIMGLLWTLGSSEASCRATSPVLWYFVATLIIMHIALACSPLILLAMFCMCLPCLLLLLRFFQPNEGMSSNDVRKLPERTFDSTGVDMTTAAGSCVICQTEFVNGDRLRHLPYDLKVVLSCIVAYVSADAIMNSTLPVSTNGSFSKRRALYAVSTSGASLLALTPLSDICGCLYHSANNLLDILFQNHVKGCHRSCMPLILVGWLKYVELEGVSIAIVGVERHGAHLSVTCDLNLYKSVRVCVCARL</sequence>
<dbReference type="EMBL" id="CDSF01000046">
    <property type="protein sequence ID" value="CEO95999.1"/>
    <property type="molecule type" value="Genomic_DNA"/>
</dbReference>
<gene>
    <name evidence="2" type="ORF">PBRA_004689</name>
</gene>
<accession>A0A0G4ILF7</accession>
<evidence type="ECO:0000313" key="2">
    <source>
        <dbReference type="EMBL" id="CEO95999.1"/>
    </source>
</evidence>
<feature type="transmembrane region" description="Helical" evidence="1">
    <location>
        <begin position="149"/>
        <end position="168"/>
    </location>
</feature>
<feature type="transmembrane region" description="Helical" evidence="1">
    <location>
        <begin position="73"/>
        <end position="94"/>
    </location>
</feature>
<keyword evidence="1" id="KW-1133">Transmembrane helix</keyword>
<proteinExistence type="predicted"/>
<dbReference type="AlphaFoldDB" id="A0A0G4ILF7"/>
<evidence type="ECO:0000256" key="1">
    <source>
        <dbReference type="SAM" id="Phobius"/>
    </source>
</evidence>